<organism evidence="5 6">
    <name type="scientific">Martelella lutilitoris</name>
    <dbReference type="NCBI Taxonomy" id="2583532"/>
    <lineage>
        <taxon>Bacteria</taxon>
        <taxon>Pseudomonadati</taxon>
        <taxon>Pseudomonadota</taxon>
        <taxon>Alphaproteobacteria</taxon>
        <taxon>Hyphomicrobiales</taxon>
        <taxon>Aurantimonadaceae</taxon>
        <taxon>Martelella</taxon>
    </lineage>
</organism>
<dbReference type="Proteomes" id="UP000307874">
    <property type="component" value="Unassembled WGS sequence"/>
</dbReference>
<evidence type="ECO:0000313" key="6">
    <source>
        <dbReference type="Proteomes" id="UP000307874"/>
    </source>
</evidence>
<feature type="domain" description="HTH luxR-type" evidence="4">
    <location>
        <begin position="197"/>
        <end position="262"/>
    </location>
</feature>
<evidence type="ECO:0000256" key="2">
    <source>
        <dbReference type="ARBA" id="ARBA00023125"/>
    </source>
</evidence>
<dbReference type="SUPFAM" id="SSF46894">
    <property type="entry name" value="C-terminal effector domain of the bipartite response regulators"/>
    <property type="match status" value="1"/>
</dbReference>
<name>A0A5C4JTG9_9HYPH</name>
<dbReference type="PROSITE" id="PS50043">
    <property type="entry name" value="HTH_LUXR_2"/>
    <property type="match status" value="1"/>
</dbReference>
<dbReference type="InterPro" id="IPR016032">
    <property type="entry name" value="Sig_transdc_resp-reg_C-effctor"/>
</dbReference>
<keyword evidence="6" id="KW-1185">Reference proteome</keyword>
<evidence type="ECO:0000256" key="3">
    <source>
        <dbReference type="ARBA" id="ARBA00023163"/>
    </source>
</evidence>
<evidence type="ECO:0000256" key="1">
    <source>
        <dbReference type="ARBA" id="ARBA00023015"/>
    </source>
</evidence>
<comment type="caution">
    <text evidence="5">The sequence shown here is derived from an EMBL/GenBank/DDBJ whole genome shotgun (WGS) entry which is preliminary data.</text>
</comment>
<dbReference type="PANTHER" id="PTHR44688:SF16">
    <property type="entry name" value="DNA-BINDING TRANSCRIPTIONAL ACTIVATOR DEVR_DOSR"/>
    <property type="match status" value="1"/>
</dbReference>
<proteinExistence type="predicted"/>
<accession>A0A5C4JTG9</accession>
<gene>
    <name evidence="5" type="ORF">FF124_05235</name>
</gene>
<keyword evidence="2" id="KW-0238">DNA-binding</keyword>
<keyword evidence="3" id="KW-0804">Transcription</keyword>
<dbReference type="GO" id="GO:0003677">
    <property type="term" value="F:DNA binding"/>
    <property type="evidence" value="ECO:0007669"/>
    <property type="project" value="UniProtKB-KW"/>
</dbReference>
<dbReference type="SMART" id="SM00421">
    <property type="entry name" value="HTH_LUXR"/>
    <property type="match status" value="1"/>
</dbReference>
<reference evidence="5 6" key="2">
    <citation type="submission" date="2019-06" db="EMBL/GenBank/DDBJ databases">
        <title>Martelella lutilitoris sp. nov., isolated from a tidal mudflat.</title>
        <authorList>
            <person name="Kim Y.-J."/>
        </authorList>
    </citation>
    <scope>NUCLEOTIDE SEQUENCE [LARGE SCALE GENOMIC DNA]</scope>
    <source>
        <strain evidence="5 6">GH2-6</strain>
    </source>
</reference>
<dbReference type="RefSeq" id="WP_138747450.1">
    <property type="nucleotide sequence ID" value="NZ_VCLB01000003.1"/>
</dbReference>
<dbReference type="CDD" id="cd06170">
    <property type="entry name" value="LuxR_C_like"/>
    <property type="match status" value="1"/>
</dbReference>
<keyword evidence="1" id="KW-0805">Transcription regulation</keyword>
<evidence type="ECO:0000313" key="5">
    <source>
        <dbReference type="EMBL" id="TNB48542.1"/>
    </source>
</evidence>
<dbReference type="PRINTS" id="PR00038">
    <property type="entry name" value="HTHLUXR"/>
</dbReference>
<dbReference type="InterPro" id="IPR000792">
    <property type="entry name" value="Tscrpt_reg_LuxR_C"/>
</dbReference>
<reference evidence="5 6" key="1">
    <citation type="submission" date="2019-05" db="EMBL/GenBank/DDBJ databases">
        <authorList>
            <person name="Lee S.D."/>
        </authorList>
    </citation>
    <scope>NUCLEOTIDE SEQUENCE [LARGE SCALE GENOMIC DNA]</scope>
    <source>
        <strain evidence="5 6">GH2-6</strain>
    </source>
</reference>
<dbReference type="GO" id="GO:0006355">
    <property type="term" value="P:regulation of DNA-templated transcription"/>
    <property type="evidence" value="ECO:0007669"/>
    <property type="project" value="InterPro"/>
</dbReference>
<dbReference type="PANTHER" id="PTHR44688">
    <property type="entry name" value="DNA-BINDING TRANSCRIPTIONAL ACTIVATOR DEVR_DOSR"/>
    <property type="match status" value="1"/>
</dbReference>
<sequence>MRVPPGQAEILLGDAIAALHSEGFAPSLAAWLRLALAFDNITILAYADGSPPTGLYTEAREKSVHAGFDTVYRAGSYLLDPFYALHARRAPDGLYRLSDIAPDQFSRSDYYMTYYRATTLVDEIAFVAAPASDVSLHICLGRDATSGRRFSTATLARARQVAPVVNALSTRNWSEIRAAGSAPSEEDVLAALFCGMQESHGVTLTRRQTEVALLILKGHSSLSIAARLGLSTHTVKVFRRQLYQRCGISSQAELFALMMPILAALPNPERLRARIDG</sequence>
<evidence type="ECO:0000259" key="4">
    <source>
        <dbReference type="PROSITE" id="PS50043"/>
    </source>
</evidence>
<dbReference type="InterPro" id="IPR036388">
    <property type="entry name" value="WH-like_DNA-bd_sf"/>
</dbReference>
<dbReference type="EMBL" id="VCLB01000003">
    <property type="protein sequence ID" value="TNB48542.1"/>
    <property type="molecule type" value="Genomic_DNA"/>
</dbReference>
<dbReference type="Pfam" id="PF00196">
    <property type="entry name" value="GerE"/>
    <property type="match status" value="1"/>
</dbReference>
<dbReference type="Gene3D" id="1.10.10.10">
    <property type="entry name" value="Winged helix-like DNA-binding domain superfamily/Winged helix DNA-binding domain"/>
    <property type="match status" value="1"/>
</dbReference>
<protein>
    <submittedName>
        <fullName evidence="5">Helix-turn-helix transcriptional regulator</fullName>
    </submittedName>
</protein>
<dbReference type="AlphaFoldDB" id="A0A5C4JTG9"/>
<dbReference type="OrthoDB" id="343383at2"/>